<gene>
    <name evidence="16" type="ORF">ENJ63_03295</name>
</gene>
<keyword evidence="10" id="KW-0119">Carbohydrate metabolism</keyword>
<dbReference type="GO" id="GO:0004553">
    <property type="term" value="F:hydrolase activity, hydrolyzing O-glycosyl compounds"/>
    <property type="evidence" value="ECO:0007669"/>
    <property type="project" value="InterPro"/>
</dbReference>
<proteinExistence type="predicted"/>
<evidence type="ECO:0000256" key="4">
    <source>
        <dbReference type="ARBA" id="ARBA00022512"/>
    </source>
</evidence>
<evidence type="ECO:0000256" key="10">
    <source>
        <dbReference type="ARBA" id="ARBA00023277"/>
    </source>
</evidence>
<dbReference type="Gene3D" id="3.20.20.80">
    <property type="entry name" value="Glycosidases"/>
    <property type="match status" value="1"/>
</dbReference>
<dbReference type="PANTHER" id="PTHR16631:SF17">
    <property type="entry name" value="GLUCAN ENDO-1,3-BETA-GLUCOSIDASE BTGC"/>
    <property type="match status" value="1"/>
</dbReference>
<evidence type="ECO:0000256" key="11">
    <source>
        <dbReference type="ARBA" id="ARBA00023316"/>
    </source>
</evidence>
<name>A0A7V2WSS9_9BACT</name>
<evidence type="ECO:0000256" key="6">
    <source>
        <dbReference type="ARBA" id="ARBA00022729"/>
    </source>
</evidence>
<sequence>MKKLTLFLFLFISMGLFNLFNIRTTFADDPYVDIKANGSDGPLVIGNNENLSISITLQPSSLDGVNADWWLLVNTPWNDWFYYVYPDYWGYAGPNLDDVFCAYQGTLFNLPPVAIANFSGLPVGIYTFYFEVDNSPDGILDGSIYYDSVIVNRAVPYRLYGLNMGPYVDDEEDPTRGGIQITDEELRQRISKVAPYTRWIRTYGCNEDLKEAGMFAHSMGLKAAVGIWLSSDRAENERQINCLVDRYKEGYVDMAVVGSEVLLRGDLDESELIDYINRVKREVSGIPVAYADVYSIFLSHPSLIDAIDVLMVNYYPFWDGIDIEEAIRSLHTRHKEVLSASKGKPVIVSETGWPSEGEQVGNAVPSQENAAFYFLNFVSWARANNVDYFYFEAFDEPWKAEYEGSLGAHWGIWDRYGKTKPGMENVFAGRTMADNWSSQVPCGPGEPSIQFTYVPPKGSFENLEGKVCHVNPEDYRVAVYIYVLGWWTKPYWDEPLTTISHSGDWECDITTGGVDESATRIAAFLLPKGYDPPLMSGEETLPQDLKAHAVAYVEVTR</sequence>
<evidence type="ECO:0000256" key="13">
    <source>
        <dbReference type="ARBA" id="ARBA00037649"/>
    </source>
</evidence>
<evidence type="ECO:0000256" key="3">
    <source>
        <dbReference type="ARBA" id="ARBA00022475"/>
    </source>
</evidence>
<evidence type="ECO:0000256" key="1">
    <source>
        <dbReference type="ARBA" id="ARBA00004191"/>
    </source>
</evidence>
<dbReference type="GO" id="GO:0000272">
    <property type="term" value="P:polysaccharide catabolic process"/>
    <property type="evidence" value="ECO:0007669"/>
    <property type="project" value="UniProtKB-KW"/>
</dbReference>
<evidence type="ECO:0000256" key="9">
    <source>
        <dbReference type="ARBA" id="ARBA00023180"/>
    </source>
</evidence>
<protein>
    <recommendedName>
        <fullName evidence="15">Endo-1,3-beta-glucanase btgC</fullName>
    </recommendedName>
    <alternativeName>
        <fullName evidence="14">Laminarinase btgC</fullName>
    </alternativeName>
</protein>
<keyword evidence="6" id="KW-0732">Signal</keyword>
<dbReference type="InterPro" id="IPR000490">
    <property type="entry name" value="Glyco_hydro_17"/>
</dbReference>
<dbReference type="AlphaFoldDB" id="A0A7V2WSS9"/>
<keyword evidence="12" id="KW-0624">Polysaccharide degradation</keyword>
<evidence type="ECO:0000256" key="2">
    <source>
        <dbReference type="ARBA" id="ARBA00004236"/>
    </source>
</evidence>
<keyword evidence="4" id="KW-0134">Cell wall</keyword>
<dbReference type="GO" id="GO:0005886">
    <property type="term" value="C:plasma membrane"/>
    <property type="evidence" value="ECO:0007669"/>
    <property type="project" value="UniProtKB-SubCell"/>
</dbReference>
<organism evidence="16">
    <name type="scientific">Dissulfuribacter thermophilus</name>
    <dbReference type="NCBI Taxonomy" id="1156395"/>
    <lineage>
        <taxon>Bacteria</taxon>
        <taxon>Pseudomonadati</taxon>
        <taxon>Thermodesulfobacteriota</taxon>
        <taxon>Dissulfuribacteria</taxon>
        <taxon>Dissulfuribacterales</taxon>
        <taxon>Dissulfuribacteraceae</taxon>
        <taxon>Dissulfuribacter</taxon>
    </lineage>
</organism>
<keyword evidence="8" id="KW-0472">Membrane</keyword>
<evidence type="ECO:0000256" key="15">
    <source>
        <dbReference type="ARBA" id="ARBA00043078"/>
    </source>
</evidence>
<evidence type="ECO:0000256" key="8">
    <source>
        <dbReference type="ARBA" id="ARBA00023136"/>
    </source>
</evidence>
<comment type="caution">
    <text evidence="16">The sequence shown here is derived from an EMBL/GenBank/DDBJ whole genome shotgun (WGS) entry which is preliminary data.</text>
</comment>
<evidence type="ECO:0000256" key="12">
    <source>
        <dbReference type="ARBA" id="ARBA00023326"/>
    </source>
</evidence>
<keyword evidence="7" id="KW-0378">Hydrolase</keyword>
<evidence type="ECO:0000256" key="5">
    <source>
        <dbReference type="ARBA" id="ARBA00022525"/>
    </source>
</evidence>
<keyword evidence="9" id="KW-0325">Glycoprotein</keyword>
<keyword evidence="3" id="KW-1003">Cell membrane</keyword>
<evidence type="ECO:0000256" key="7">
    <source>
        <dbReference type="ARBA" id="ARBA00022801"/>
    </source>
</evidence>
<dbReference type="InterPro" id="IPR050732">
    <property type="entry name" value="Beta-glucan_modifiers"/>
</dbReference>
<dbReference type="InterPro" id="IPR017853">
    <property type="entry name" value="GH"/>
</dbReference>
<evidence type="ECO:0000313" key="16">
    <source>
        <dbReference type="EMBL" id="HFC46887.1"/>
    </source>
</evidence>
<reference evidence="16" key="1">
    <citation type="journal article" date="2020" name="mSystems">
        <title>Genome- and Community-Level Interaction Insights into Carbon Utilization and Element Cycling Functions of Hydrothermarchaeota in Hydrothermal Sediment.</title>
        <authorList>
            <person name="Zhou Z."/>
            <person name="Liu Y."/>
            <person name="Xu W."/>
            <person name="Pan J."/>
            <person name="Luo Z.H."/>
            <person name="Li M."/>
        </authorList>
    </citation>
    <scope>NUCLEOTIDE SEQUENCE [LARGE SCALE GENOMIC DNA]</scope>
    <source>
        <strain evidence="16">HyVt-503</strain>
    </source>
</reference>
<comment type="subcellular location">
    <subcellularLocation>
        <location evidence="2">Cell membrane</location>
    </subcellularLocation>
    <subcellularLocation>
        <location evidence="1">Secreted</location>
        <location evidence="1">Cell wall</location>
    </subcellularLocation>
</comment>
<dbReference type="Proteomes" id="UP000885797">
    <property type="component" value="Unassembled WGS sequence"/>
</dbReference>
<dbReference type="Pfam" id="PF00332">
    <property type="entry name" value="Glyco_hydro_17"/>
    <property type="match status" value="1"/>
</dbReference>
<comment type="function">
    <text evidence="13">Glucanases play a role in cell expansion during growth, in cell-cell fusion during mating, and in spore release during sporulation. This enzyme may be involved in beta-glucan degradation. Active on laminarin and lichenan.</text>
</comment>
<dbReference type="SUPFAM" id="SSF51445">
    <property type="entry name" value="(Trans)glycosidases"/>
    <property type="match status" value="1"/>
</dbReference>
<accession>A0A7V2WSS9</accession>
<evidence type="ECO:0000256" key="14">
    <source>
        <dbReference type="ARBA" id="ARBA00042373"/>
    </source>
</evidence>
<dbReference type="EMBL" id="DRND01000262">
    <property type="protein sequence ID" value="HFC46887.1"/>
    <property type="molecule type" value="Genomic_DNA"/>
</dbReference>
<keyword evidence="5" id="KW-0964">Secreted</keyword>
<dbReference type="PANTHER" id="PTHR16631">
    <property type="entry name" value="GLUCAN 1,3-BETA-GLUCOSIDASE"/>
    <property type="match status" value="1"/>
</dbReference>
<dbReference type="GO" id="GO:0071555">
    <property type="term" value="P:cell wall organization"/>
    <property type="evidence" value="ECO:0007669"/>
    <property type="project" value="UniProtKB-KW"/>
</dbReference>
<keyword evidence="11" id="KW-0961">Cell wall biogenesis/degradation</keyword>